<comment type="caution">
    <text evidence="8">The sequence shown here is derived from an EMBL/GenBank/DDBJ whole genome shotgun (WGS) entry which is preliminary data.</text>
</comment>
<feature type="transmembrane region" description="Helical" evidence="6">
    <location>
        <begin position="350"/>
        <end position="370"/>
    </location>
</feature>
<organism evidence="8 9">
    <name type="scientific">Rhizobium lusitanum</name>
    <dbReference type="NCBI Taxonomy" id="293958"/>
    <lineage>
        <taxon>Bacteria</taxon>
        <taxon>Pseudomonadati</taxon>
        <taxon>Pseudomonadota</taxon>
        <taxon>Alphaproteobacteria</taxon>
        <taxon>Hyphomicrobiales</taxon>
        <taxon>Rhizobiaceae</taxon>
        <taxon>Rhizobium/Agrobacterium group</taxon>
        <taxon>Rhizobium</taxon>
    </lineage>
</organism>
<gene>
    <name evidence="8" type="ORF">GR212_34115</name>
</gene>
<dbReference type="AlphaFoldDB" id="A0A6L9UL60"/>
<dbReference type="GO" id="GO:0005886">
    <property type="term" value="C:plasma membrane"/>
    <property type="evidence" value="ECO:0007669"/>
    <property type="project" value="UniProtKB-SubCell"/>
</dbReference>
<feature type="transmembrane region" description="Helical" evidence="6">
    <location>
        <begin position="152"/>
        <end position="174"/>
    </location>
</feature>
<feature type="transmembrane region" description="Helical" evidence="6">
    <location>
        <begin position="93"/>
        <end position="113"/>
    </location>
</feature>
<evidence type="ECO:0000259" key="7">
    <source>
        <dbReference type="PROSITE" id="PS50850"/>
    </source>
</evidence>
<sequence length="402" mass="41473">MSSYDAEIADGATVREEEISNGPLAWTSVFAVALGIFAFVTAEFLPVGLLTEMASDLGVSEGKAGLMVTMPGVTAAFMAPVLTVITGRLDRRTVLCILIVLLLLSNLLTAVASDFVIVLIGRFFLGMGLGGFWAIGAALGPRLVQRASAGKATSIIFAGIYVGSVAGVPLGTFLGNAFGWRLSFGVSAAVSAILLLLLFAVMPKLPPLSRILWSDLPALLNNPAARSVLSVAILVFFGYFAAYTYVTPLLVQISGLEPNVVAIVLVGSGIAGFFGNLLGGWAVSRGYRRPLLVAIALMFVAIGLLPMTYGQPFAAVALVCLWGAAYGPIPMLLQSWVLDAASKSMESGSALYIGLVQAAVAAGSLAGGLLMDATGISATIYSGAITIGCALIATYALAPRGR</sequence>
<reference evidence="8 9" key="1">
    <citation type="submission" date="2019-12" db="EMBL/GenBank/DDBJ databases">
        <title>Rhizobium genotypes associated with high levels of biological nitrogen fixation by grain legumes in a temperate-maritime cropping system.</title>
        <authorList>
            <person name="Maluk M."/>
            <person name="Francesc Ferrando Molina F."/>
            <person name="Lopez Del Egido L."/>
            <person name="Lafos M."/>
            <person name="Langarica-Fuentes A."/>
            <person name="Gebre Yohannes G."/>
            <person name="Young M.W."/>
            <person name="Martin P."/>
            <person name="Gantlett R."/>
            <person name="Kenicer G."/>
            <person name="Hawes C."/>
            <person name="Begg G.S."/>
            <person name="Quilliam R.S."/>
            <person name="Squire G.R."/>
            <person name="Poole P.S."/>
            <person name="Young P.W."/>
            <person name="Iannetta P.M."/>
            <person name="James E.K."/>
        </authorList>
    </citation>
    <scope>NUCLEOTIDE SEQUENCE [LARGE SCALE GENOMIC DNA]</scope>
    <source>
        <strain evidence="8 9">JHI1118</strain>
    </source>
</reference>
<feature type="transmembrane region" description="Helical" evidence="6">
    <location>
        <begin position="223"/>
        <end position="246"/>
    </location>
</feature>
<evidence type="ECO:0000256" key="3">
    <source>
        <dbReference type="ARBA" id="ARBA00022692"/>
    </source>
</evidence>
<feature type="transmembrane region" description="Helical" evidence="6">
    <location>
        <begin position="291"/>
        <end position="309"/>
    </location>
</feature>
<keyword evidence="3 6" id="KW-0812">Transmembrane</keyword>
<dbReference type="InterPro" id="IPR011701">
    <property type="entry name" value="MFS"/>
</dbReference>
<accession>A0A6L9UL60</accession>
<feature type="transmembrane region" description="Helical" evidence="6">
    <location>
        <begin position="376"/>
        <end position="398"/>
    </location>
</feature>
<protein>
    <submittedName>
        <fullName evidence="8">MFS transporter</fullName>
    </submittedName>
</protein>
<feature type="transmembrane region" description="Helical" evidence="6">
    <location>
        <begin position="65"/>
        <end position="86"/>
    </location>
</feature>
<keyword evidence="5 6" id="KW-0472">Membrane</keyword>
<feature type="transmembrane region" description="Helical" evidence="6">
    <location>
        <begin position="315"/>
        <end position="338"/>
    </location>
</feature>
<feature type="transmembrane region" description="Helical" evidence="6">
    <location>
        <begin position="258"/>
        <end position="279"/>
    </location>
</feature>
<feature type="transmembrane region" description="Helical" evidence="6">
    <location>
        <begin position="180"/>
        <end position="202"/>
    </location>
</feature>
<feature type="transmembrane region" description="Helical" evidence="6">
    <location>
        <begin position="24"/>
        <end position="45"/>
    </location>
</feature>
<dbReference type="CDD" id="cd17324">
    <property type="entry name" value="MFS_NepI_like"/>
    <property type="match status" value="1"/>
</dbReference>
<evidence type="ECO:0000256" key="4">
    <source>
        <dbReference type="ARBA" id="ARBA00022989"/>
    </source>
</evidence>
<feature type="transmembrane region" description="Helical" evidence="6">
    <location>
        <begin position="119"/>
        <end position="140"/>
    </location>
</feature>
<keyword evidence="2" id="KW-1003">Cell membrane</keyword>
<dbReference type="Pfam" id="PF07690">
    <property type="entry name" value="MFS_1"/>
    <property type="match status" value="1"/>
</dbReference>
<dbReference type="InterPro" id="IPR050189">
    <property type="entry name" value="MFS_Efflux_Transporters"/>
</dbReference>
<dbReference type="EMBL" id="WUEY01000034">
    <property type="protein sequence ID" value="NEI74580.1"/>
    <property type="molecule type" value="Genomic_DNA"/>
</dbReference>
<comment type="subcellular location">
    <subcellularLocation>
        <location evidence="1">Cell membrane</location>
        <topology evidence="1">Multi-pass membrane protein</topology>
    </subcellularLocation>
</comment>
<dbReference type="SUPFAM" id="SSF103473">
    <property type="entry name" value="MFS general substrate transporter"/>
    <property type="match status" value="1"/>
</dbReference>
<proteinExistence type="predicted"/>
<dbReference type="Gene3D" id="1.20.1250.20">
    <property type="entry name" value="MFS general substrate transporter like domains"/>
    <property type="match status" value="1"/>
</dbReference>
<name>A0A6L9UL60_9HYPH</name>
<dbReference type="PROSITE" id="PS50850">
    <property type="entry name" value="MFS"/>
    <property type="match status" value="1"/>
</dbReference>
<dbReference type="GO" id="GO:0022857">
    <property type="term" value="F:transmembrane transporter activity"/>
    <property type="evidence" value="ECO:0007669"/>
    <property type="project" value="InterPro"/>
</dbReference>
<dbReference type="InterPro" id="IPR020846">
    <property type="entry name" value="MFS_dom"/>
</dbReference>
<feature type="domain" description="Major facilitator superfamily (MFS) profile" evidence="7">
    <location>
        <begin position="28"/>
        <end position="402"/>
    </location>
</feature>
<evidence type="ECO:0000256" key="6">
    <source>
        <dbReference type="SAM" id="Phobius"/>
    </source>
</evidence>
<evidence type="ECO:0000313" key="9">
    <source>
        <dbReference type="Proteomes" id="UP000483035"/>
    </source>
</evidence>
<evidence type="ECO:0000256" key="5">
    <source>
        <dbReference type="ARBA" id="ARBA00023136"/>
    </source>
</evidence>
<dbReference type="RefSeq" id="WP_163993990.1">
    <property type="nucleotide sequence ID" value="NZ_WUEY01000034.1"/>
</dbReference>
<evidence type="ECO:0000256" key="1">
    <source>
        <dbReference type="ARBA" id="ARBA00004651"/>
    </source>
</evidence>
<dbReference type="PANTHER" id="PTHR43124">
    <property type="entry name" value="PURINE EFFLUX PUMP PBUE"/>
    <property type="match status" value="1"/>
</dbReference>
<dbReference type="PANTHER" id="PTHR43124:SF3">
    <property type="entry name" value="CHLORAMPHENICOL EFFLUX PUMP RV0191"/>
    <property type="match status" value="1"/>
</dbReference>
<evidence type="ECO:0000256" key="2">
    <source>
        <dbReference type="ARBA" id="ARBA00022475"/>
    </source>
</evidence>
<keyword evidence="4 6" id="KW-1133">Transmembrane helix</keyword>
<evidence type="ECO:0000313" key="8">
    <source>
        <dbReference type="EMBL" id="NEI74580.1"/>
    </source>
</evidence>
<dbReference type="Proteomes" id="UP000483035">
    <property type="component" value="Unassembled WGS sequence"/>
</dbReference>
<dbReference type="InterPro" id="IPR036259">
    <property type="entry name" value="MFS_trans_sf"/>
</dbReference>